<evidence type="ECO:0000256" key="3">
    <source>
        <dbReference type="ARBA" id="ARBA00022679"/>
    </source>
</evidence>
<dbReference type="EMBL" id="DRZM01000231">
    <property type="protein sequence ID" value="HHP05739.1"/>
    <property type="molecule type" value="Genomic_DNA"/>
</dbReference>
<dbReference type="PANTHER" id="PTHR37171:SF1">
    <property type="entry name" value="SERINE_THREONINE-PROTEIN KINASE YRZF-RELATED"/>
    <property type="match status" value="1"/>
</dbReference>
<keyword evidence="3" id="KW-0808">Transferase</keyword>
<evidence type="ECO:0000256" key="6">
    <source>
        <dbReference type="ARBA" id="ARBA00022840"/>
    </source>
</evidence>
<protein>
    <recommendedName>
        <fullName evidence="1">non-specific serine/threonine protein kinase</fullName>
        <ecNumber evidence="1">2.7.11.1</ecNumber>
    </recommendedName>
</protein>
<dbReference type="InterPro" id="IPR052396">
    <property type="entry name" value="Meiotic_Drive_Suppr_Kinase"/>
</dbReference>
<comment type="catalytic activity">
    <reaction evidence="7">
        <text>L-threonyl-[protein] + ATP = O-phospho-L-threonyl-[protein] + ADP + H(+)</text>
        <dbReference type="Rhea" id="RHEA:46608"/>
        <dbReference type="Rhea" id="RHEA-COMP:11060"/>
        <dbReference type="Rhea" id="RHEA-COMP:11605"/>
        <dbReference type="ChEBI" id="CHEBI:15378"/>
        <dbReference type="ChEBI" id="CHEBI:30013"/>
        <dbReference type="ChEBI" id="CHEBI:30616"/>
        <dbReference type="ChEBI" id="CHEBI:61977"/>
        <dbReference type="ChEBI" id="CHEBI:456216"/>
        <dbReference type="EC" id="2.7.11.1"/>
    </reaction>
</comment>
<keyword evidence="4" id="KW-0547">Nucleotide-binding</keyword>
<dbReference type="InterPro" id="IPR011009">
    <property type="entry name" value="Kinase-like_dom_sf"/>
</dbReference>
<sequence length="243" mass="26448">MLPVKWCAALCYPSPTRGCCIKRLTELRLLGVLELLEEGSARIGDALVIGKGTSAIAIKAVYCDGSVVLAKVRRLDSRRDSLLGEAAALAIANSVGVGPRLIACSRNVLVREYVKGVPFAEFALRNCGELLREVFTNLVLQLAALDSVGLVHNELARFEDHVLVEESSLRPMIIDFESATLNRSRSNVTQLLSFLMKKGGAAQTLRECLGISLPAETLRGILREYKSERNIGKLLVELGLCAR</sequence>
<dbReference type="Pfam" id="PF01163">
    <property type="entry name" value="RIO1"/>
    <property type="match status" value="1"/>
</dbReference>
<evidence type="ECO:0000256" key="8">
    <source>
        <dbReference type="ARBA" id="ARBA00048679"/>
    </source>
</evidence>
<proteinExistence type="predicted"/>
<evidence type="ECO:0000256" key="2">
    <source>
        <dbReference type="ARBA" id="ARBA00022527"/>
    </source>
</evidence>
<evidence type="ECO:0000259" key="9">
    <source>
        <dbReference type="Pfam" id="PF01163"/>
    </source>
</evidence>
<reference evidence="10" key="1">
    <citation type="journal article" date="2020" name="mSystems">
        <title>Genome- and Community-Level Interaction Insights into Carbon Utilization and Element Cycling Functions of Hydrothermarchaeota in Hydrothermal Sediment.</title>
        <authorList>
            <person name="Zhou Z."/>
            <person name="Liu Y."/>
            <person name="Xu W."/>
            <person name="Pan J."/>
            <person name="Luo Z.H."/>
            <person name="Li M."/>
        </authorList>
    </citation>
    <scope>NUCLEOTIDE SEQUENCE [LARGE SCALE GENOMIC DNA]</scope>
    <source>
        <strain evidence="10">SpSt-1125</strain>
    </source>
</reference>
<dbReference type="PANTHER" id="PTHR37171">
    <property type="entry name" value="SERINE/THREONINE-PROTEIN KINASE YRZF-RELATED"/>
    <property type="match status" value="1"/>
</dbReference>
<keyword evidence="5 10" id="KW-0418">Kinase</keyword>
<accession>A0A7J3X978</accession>
<dbReference type="SUPFAM" id="SSF56112">
    <property type="entry name" value="Protein kinase-like (PK-like)"/>
    <property type="match status" value="1"/>
</dbReference>
<dbReference type="AlphaFoldDB" id="A0A7J3X978"/>
<dbReference type="EC" id="2.7.11.1" evidence="1"/>
<dbReference type="GO" id="GO:0004674">
    <property type="term" value="F:protein serine/threonine kinase activity"/>
    <property type="evidence" value="ECO:0007669"/>
    <property type="project" value="UniProtKB-KW"/>
</dbReference>
<dbReference type="GO" id="GO:0005524">
    <property type="term" value="F:ATP binding"/>
    <property type="evidence" value="ECO:0007669"/>
    <property type="project" value="UniProtKB-KW"/>
</dbReference>
<name>A0A7J3X978_THEPE</name>
<organism evidence="10">
    <name type="scientific">Thermofilum pendens</name>
    <dbReference type="NCBI Taxonomy" id="2269"/>
    <lineage>
        <taxon>Archaea</taxon>
        <taxon>Thermoproteota</taxon>
        <taxon>Thermoprotei</taxon>
        <taxon>Thermofilales</taxon>
        <taxon>Thermofilaceae</taxon>
        <taxon>Thermofilum</taxon>
    </lineage>
</organism>
<evidence type="ECO:0000313" key="10">
    <source>
        <dbReference type="EMBL" id="HHP05739.1"/>
    </source>
</evidence>
<dbReference type="InterPro" id="IPR018934">
    <property type="entry name" value="RIO_dom"/>
</dbReference>
<keyword evidence="6" id="KW-0067">ATP-binding</keyword>
<evidence type="ECO:0000256" key="1">
    <source>
        <dbReference type="ARBA" id="ARBA00012513"/>
    </source>
</evidence>
<comment type="catalytic activity">
    <reaction evidence="8">
        <text>L-seryl-[protein] + ATP = O-phospho-L-seryl-[protein] + ADP + H(+)</text>
        <dbReference type="Rhea" id="RHEA:17989"/>
        <dbReference type="Rhea" id="RHEA-COMP:9863"/>
        <dbReference type="Rhea" id="RHEA-COMP:11604"/>
        <dbReference type="ChEBI" id="CHEBI:15378"/>
        <dbReference type="ChEBI" id="CHEBI:29999"/>
        <dbReference type="ChEBI" id="CHEBI:30616"/>
        <dbReference type="ChEBI" id="CHEBI:83421"/>
        <dbReference type="ChEBI" id="CHEBI:456216"/>
        <dbReference type="EC" id="2.7.11.1"/>
    </reaction>
</comment>
<evidence type="ECO:0000256" key="7">
    <source>
        <dbReference type="ARBA" id="ARBA00047899"/>
    </source>
</evidence>
<evidence type="ECO:0000256" key="4">
    <source>
        <dbReference type="ARBA" id="ARBA00022741"/>
    </source>
</evidence>
<gene>
    <name evidence="10" type="ORF">ENM88_08370</name>
</gene>
<comment type="caution">
    <text evidence="10">The sequence shown here is derived from an EMBL/GenBank/DDBJ whole genome shotgun (WGS) entry which is preliminary data.</text>
</comment>
<keyword evidence="2 10" id="KW-0723">Serine/threonine-protein kinase</keyword>
<feature type="domain" description="RIO-type" evidence="9">
    <location>
        <begin position="85"/>
        <end position="180"/>
    </location>
</feature>
<evidence type="ECO:0000256" key="5">
    <source>
        <dbReference type="ARBA" id="ARBA00022777"/>
    </source>
</evidence>